<dbReference type="GO" id="GO:0016616">
    <property type="term" value="F:oxidoreductase activity, acting on the CH-OH group of donors, NAD or NADP as acceptor"/>
    <property type="evidence" value="ECO:0007669"/>
    <property type="project" value="TreeGrafter"/>
</dbReference>
<dbReference type="InterPro" id="IPR020904">
    <property type="entry name" value="Sc_DH/Rdtase_CS"/>
</dbReference>
<dbReference type="RefSeq" id="WP_048443282.1">
    <property type="nucleotide sequence ID" value="NZ_LABY01000036.1"/>
</dbReference>
<dbReference type="PRINTS" id="PR00081">
    <property type="entry name" value="GDHRDH"/>
</dbReference>
<dbReference type="EMBL" id="LABY01000036">
    <property type="protein sequence ID" value="KMO41181.1"/>
    <property type="molecule type" value="Genomic_DNA"/>
</dbReference>
<sequence>MTFTPDLLAGRSALVTGGTSGIGAAIAEALARLGAQVLAAGIGAEACAIPAGLALTAHELDVTDGDAVAALVGSCARLDVVVNCAGIIRRGDEHRPEVFEQVIAVNLTGTMRVCAAARPKLAESRGTIVNTASMLSFFGGGLVPGYSASKGGVAQLTKSLAIAYAPDGIRVNAVAPGWIATPLTQALQDDPARAQPILARTPLGRWGTPADVAAAVTFLASPAAAFMTGVVLPVDGGYLVT</sequence>
<dbReference type="FunFam" id="3.40.50.720:FF:000084">
    <property type="entry name" value="Short-chain dehydrogenase reductase"/>
    <property type="match status" value="1"/>
</dbReference>
<dbReference type="AlphaFoldDB" id="A0A0J6VPP5"/>
<accession>A0A0J6VPP5</accession>
<dbReference type="InterPro" id="IPR036291">
    <property type="entry name" value="NAD(P)-bd_dom_sf"/>
</dbReference>
<dbReference type="PROSITE" id="PS00061">
    <property type="entry name" value="ADH_SHORT"/>
    <property type="match status" value="1"/>
</dbReference>
<dbReference type="PRINTS" id="PR00080">
    <property type="entry name" value="SDRFAMILY"/>
</dbReference>
<name>A0A0J6VPP5_9HYPH</name>
<dbReference type="SUPFAM" id="SSF51735">
    <property type="entry name" value="NAD(P)-binding Rossmann-fold domains"/>
    <property type="match status" value="1"/>
</dbReference>
<dbReference type="PANTHER" id="PTHR42760:SF40">
    <property type="entry name" value="3-OXOACYL-[ACYL-CARRIER-PROTEIN] REDUCTASE, CHLOROPLASTIC"/>
    <property type="match status" value="1"/>
</dbReference>
<keyword evidence="3" id="KW-1185">Reference proteome</keyword>
<evidence type="ECO:0000313" key="3">
    <source>
        <dbReference type="Proteomes" id="UP000035955"/>
    </source>
</evidence>
<evidence type="ECO:0000256" key="1">
    <source>
        <dbReference type="ARBA" id="ARBA00006484"/>
    </source>
</evidence>
<gene>
    <name evidence="2" type="ORF">VQ02_06150</name>
</gene>
<protein>
    <submittedName>
        <fullName evidence="2">2-deoxy-D-gluconate 3-dehydrogenase</fullName>
    </submittedName>
</protein>
<dbReference type="PANTHER" id="PTHR42760">
    <property type="entry name" value="SHORT-CHAIN DEHYDROGENASES/REDUCTASES FAMILY MEMBER"/>
    <property type="match status" value="1"/>
</dbReference>
<comment type="similarity">
    <text evidence="1">Belongs to the short-chain dehydrogenases/reductases (SDR) family.</text>
</comment>
<comment type="caution">
    <text evidence="2">The sequence shown here is derived from an EMBL/GenBank/DDBJ whole genome shotgun (WGS) entry which is preliminary data.</text>
</comment>
<dbReference type="Gene3D" id="3.40.50.720">
    <property type="entry name" value="NAD(P)-binding Rossmann-like Domain"/>
    <property type="match status" value="1"/>
</dbReference>
<reference evidence="2 3" key="1">
    <citation type="submission" date="2015-03" db="EMBL/GenBank/DDBJ databases">
        <title>Genome sequencing of Methylobacterium variabile DSM 16961.</title>
        <authorList>
            <person name="Chaudhry V."/>
            <person name="Patil P.B."/>
        </authorList>
    </citation>
    <scope>NUCLEOTIDE SEQUENCE [LARGE SCALE GENOMIC DNA]</scope>
    <source>
        <strain evidence="2 3">DSM 16961</strain>
    </source>
</reference>
<dbReference type="Proteomes" id="UP000035955">
    <property type="component" value="Unassembled WGS sequence"/>
</dbReference>
<evidence type="ECO:0000313" key="2">
    <source>
        <dbReference type="EMBL" id="KMO41181.1"/>
    </source>
</evidence>
<dbReference type="InterPro" id="IPR002347">
    <property type="entry name" value="SDR_fam"/>
</dbReference>
<dbReference type="PATRIC" id="fig|298794.3.peg.5234"/>
<organism evidence="2 3">
    <name type="scientific">Methylobacterium variabile</name>
    <dbReference type="NCBI Taxonomy" id="298794"/>
    <lineage>
        <taxon>Bacteria</taxon>
        <taxon>Pseudomonadati</taxon>
        <taxon>Pseudomonadota</taxon>
        <taxon>Alphaproteobacteria</taxon>
        <taxon>Hyphomicrobiales</taxon>
        <taxon>Methylobacteriaceae</taxon>
        <taxon>Methylobacterium</taxon>
    </lineage>
</organism>
<dbReference type="GO" id="GO:0030497">
    <property type="term" value="P:fatty acid elongation"/>
    <property type="evidence" value="ECO:0007669"/>
    <property type="project" value="TreeGrafter"/>
</dbReference>
<dbReference type="Pfam" id="PF13561">
    <property type="entry name" value="adh_short_C2"/>
    <property type="match status" value="1"/>
</dbReference>
<dbReference type="OrthoDB" id="286404at2"/>
<proteinExistence type="inferred from homology"/>